<keyword evidence="5" id="KW-0128">Catecholamine metabolism</keyword>
<dbReference type="EMBL" id="CAJNJA010024731">
    <property type="protein sequence ID" value="CAE7531335.1"/>
    <property type="molecule type" value="Genomic_DNA"/>
</dbReference>
<proteinExistence type="inferred from homology"/>
<dbReference type="GO" id="GO:0016206">
    <property type="term" value="F:catechol O-methyltransferase activity"/>
    <property type="evidence" value="ECO:0007669"/>
    <property type="project" value="UniProtKB-EC"/>
</dbReference>
<evidence type="ECO:0000313" key="7">
    <source>
        <dbReference type="EMBL" id="CAE7531335.1"/>
    </source>
</evidence>
<dbReference type="GO" id="GO:0006584">
    <property type="term" value="P:catecholamine metabolic process"/>
    <property type="evidence" value="ECO:0007669"/>
    <property type="project" value="UniProtKB-KW"/>
</dbReference>
<dbReference type="PANTHER" id="PTHR43836">
    <property type="entry name" value="CATECHOL O-METHYLTRANSFERASE 1-RELATED"/>
    <property type="match status" value="1"/>
</dbReference>
<keyword evidence="2" id="KW-0489">Methyltransferase</keyword>
<comment type="similarity">
    <text evidence="6">Belongs to the class I-like SAM-binding methyltransferase superfamily. Cation-dependent O-methyltransferase family.</text>
</comment>
<evidence type="ECO:0000256" key="6">
    <source>
        <dbReference type="ARBA" id="ARBA00023453"/>
    </source>
</evidence>
<organism evidence="7 8">
    <name type="scientific">Symbiodinium necroappetens</name>
    <dbReference type="NCBI Taxonomy" id="1628268"/>
    <lineage>
        <taxon>Eukaryota</taxon>
        <taxon>Sar</taxon>
        <taxon>Alveolata</taxon>
        <taxon>Dinophyceae</taxon>
        <taxon>Suessiales</taxon>
        <taxon>Symbiodiniaceae</taxon>
        <taxon>Symbiodinium</taxon>
    </lineage>
</organism>
<keyword evidence="8" id="KW-1185">Reference proteome</keyword>
<dbReference type="SUPFAM" id="SSF53335">
    <property type="entry name" value="S-adenosyl-L-methionine-dependent methyltransferases"/>
    <property type="match status" value="1"/>
</dbReference>
<evidence type="ECO:0000256" key="2">
    <source>
        <dbReference type="ARBA" id="ARBA00022603"/>
    </source>
</evidence>
<protein>
    <recommendedName>
        <fullName evidence="1">catechol O-methyltransferase</fullName>
        <ecNumber evidence="1">2.1.1.6</ecNumber>
    </recommendedName>
</protein>
<evidence type="ECO:0000256" key="3">
    <source>
        <dbReference type="ARBA" id="ARBA00022679"/>
    </source>
</evidence>
<accession>A0A812TE23</accession>
<dbReference type="EC" id="2.1.1.6" evidence="1"/>
<dbReference type="Gene3D" id="3.40.50.150">
    <property type="entry name" value="Vaccinia Virus protein VP39"/>
    <property type="match status" value="1"/>
</dbReference>
<dbReference type="GO" id="GO:0032259">
    <property type="term" value="P:methylation"/>
    <property type="evidence" value="ECO:0007669"/>
    <property type="project" value="UniProtKB-KW"/>
</dbReference>
<gene>
    <name evidence="7" type="primary">COMT</name>
    <name evidence="7" type="ORF">SNEC2469_LOCUS15262</name>
</gene>
<sequence length="139" mass="14289">MLQPQPRPYAGRMPVRSLGAAGSAGSATAPYSKELRLLLHVLHTATAGSPSSVCENIEGFGSHLLGQSRSWLKLAGGNKAPILTCASQAAPPQTSVLEVGTYCGYSSLRLALAVPGAKIATADVDPAHVLIARNVLAFA</sequence>
<keyword evidence="4" id="KW-0949">S-adenosyl-L-methionine</keyword>
<dbReference type="AlphaFoldDB" id="A0A812TE23"/>
<dbReference type="InterPro" id="IPR002935">
    <property type="entry name" value="SAM_O-MeTrfase"/>
</dbReference>
<evidence type="ECO:0000256" key="5">
    <source>
        <dbReference type="ARBA" id="ARBA00022939"/>
    </source>
</evidence>
<evidence type="ECO:0000313" key="8">
    <source>
        <dbReference type="Proteomes" id="UP000601435"/>
    </source>
</evidence>
<dbReference type="InterPro" id="IPR029063">
    <property type="entry name" value="SAM-dependent_MTases_sf"/>
</dbReference>
<keyword evidence="3" id="KW-0808">Transferase</keyword>
<dbReference type="Proteomes" id="UP000601435">
    <property type="component" value="Unassembled WGS sequence"/>
</dbReference>
<evidence type="ECO:0000256" key="4">
    <source>
        <dbReference type="ARBA" id="ARBA00022691"/>
    </source>
</evidence>
<comment type="caution">
    <text evidence="7">The sequence shown here is derived from an EMBL/GenBank/DDBJ whole genome shotgun (WGS) entry which is preliminary data.</text>
</comment>
<name>A0A812TE23_9DINO</name>
<dbReference type="Pfam" id="PF01596">
    <property type="entry name" value="Methyltransf_3"/>
    <property type="match status" value="1"/>
</dbReference>
<feature type="non-terminal residue" evidence="7">
    <location>
        <position position="139"/>
    </location>
</feature>
<dbReference type="OrthoDB" id="418433at2759"/>
<reference evidence="7" key="1">
    <citation type="submission" date="2021-02" db="EMBL/GenBank/DDBJ databases">
        <authorList>
            <person name="Dougan E. K."/>
            <person name="Rhodes N."/>
            <person name="Thang M."/>
            <person name="Chan C."/>
        </authorList>
    </citation>
    <scope>NUCLEOTIDE SEQUENCE</scope>
</reference>
<dbReference type="PANTHER" id="PTHR43836:SF2">
    <property type="entry name" value="CATECHOL O-METHYLTRANSFERASE 1-RELATED"/>
    <property type="match status" value="1"/>
</dbReference>
<evidence type="ECO:0000256" key="1">
    <source>
        <dbReference type="ARBA" id="ARBA00012880"/>
    </source>
</evidence>